<evidence type="ECO:0000256" key="1">
    <source>
        <dbReference type="ARBA" id="ARBA00008525"/>
    </source>
</evidence>
<proteinExistence type="inferred from homology"/>
<dbReference type="EMBL" id="AWOR01000044">
    <property type="protein sequence ID" value="KGH30339.1"/>
    <property type="molecule type" value="Genomic_DNA"/>
</dbReference>
<evidence type="ECO:0000313" key="3">
    <source>
        <dbReference type="Proteomes" id="UP000029553"/>
    </source>
</evidence>
<protein>
    <recommendedName>
        <fullName evidence="4">CbrC family protein</fullName>
    </recommendedName>
</protein>
<comment type="similarity">
    <text evidence="1">Belongs to the UPF0167 family.</text>
</comment>
<evidence type="ECO:0000313" key="2">
    <source>
        <dbReference type="EMBL" id="KGH30339.1"/>
    </source>
</evidence>
<dbReference type="Proteomes" id="UP000029553">
    <property type="component" value="Unassembled WGS sequence"/>
</dbReference>
<dbReference type="Pfam" id="PF03691">
    <property type="entry name" value="UPF0167"/>
    <property type="match status" value="1"/>
</dbReference>
<organism evidence="2 3">
    <name type="scientific">Comamonas testosteroni</name>
    <name type="common">Pseudomonas testosteroni</name>
    <dbReference type="NCBI Taxonomy" id="285"/>
    <lineage>
        <taxon>Bacteria</taxon>
        <taxon>Pseudomonadati</taxon>
        <taxon>Pseudomonadota</taxon>
        <taxon>Betaproteobacteria</taxon>
        <taxon>Burkholderiales</taxon>
        <taxon>Comamonadaceae</taxon>
        <taxon>Comamonas</taxon>
    </lineage>
</organism>
<reference evidence="2 3" key="1">
    <citation type="submission" date="2013-09" db="EMBL/GenBank/DDBJ databases">
        <title>High correlation between genotypes and phenotypes of environmental bacteria Comamonas testosteroni strains.</title>
        <authorList>
            <person name="Liu L."/>
            <person name="Zhu W."/>
            <person name="Xia X."/>
            <person name="Xu B."/>
            <person name="Luo M."/>
            <person name="Wang G."/>
        </authorList>
    </citation>
    <scope>NUCLEOTIDE SEQUENCE [LARGE SCALE GENOMIC DNA]</scope>
    <source>
        <strain evidence="2 3">JL40</strain>
    </source>
</reference>
<dbReference type="InterPro" id="IPR005363">
    <property type="entry name" value="UPF0167"/>
</dbReference>
<name>A0A096FK72_COMTE</name>
<evidence type="ECO:0008006" key="4">
    <source>
        <dbReference type="Google" id="ProtNLM"/>
    </source>
</evidence>
<comment type="caution">
    <text evidence="2">The sequence shown here is derived from an EMBL/GenBank/DDBJ whole genome shotgun (WGS) entry which is preliminary data.</text>
</comment>
<accession>A0A096FK72</accession>
<sequence length="179" mass="20207">MDLPKFRLSPNAYALDLFVAESGTCSCCGQARELKYNSSFYSREEPDYLCPWCIADGSAAKHYEGEFNDYLGIEGVSADPGEPDSIVMDRVLLLEVCERTPSYHSWQQEQWLVHCDQPCAFVGYTDHTEIKQLEQELQADIASMPERYLQAISKTGDPVGGYLFRCVKCGTHRLHTDCS</sequence>
<gene>
    <name evidence="2" type="ORF">P353_10890</name>
</gene>
<dbReference type="RefSeq" id="WP_034368870.1">
    <property type="nucleotide sequence ID" value="NZ_AWOR01000044.1"/>
</dbReference>
<dbReference type="AlphaFoldDB" id="A0A096FK72"/>